<evidence type="ECO:0000313" key="11">
    <source>
        <dbReference type="EMBL" id="KFA90378.1"/>
    </source>
</evidence>
<dbReference type="InterPro" id="IPR014016">
    <property type="entry name" value="UvrD-like_ATP-bd"/>
</dbReference>
<evidence type="ECO:0000313" key="12">
    <source>
        <dbReference type="Proteomes" id="UP000028547"/>
    </source>
</evidence>
<keyword evidence="2 9" id="KW-0378">Hydrolase</keyword>
<dbReference type="Pfam" id="PF00580">
    <property type="entry name" value="UvrD-helicase"/>
    <property type="match status" value="1"/>
</dbReference>
<feature type="domain" description="UvrD-like helicase ATP-binding" evidence="10">
    <location>
        <begin position="305"/>
        <end position="618"/>
    </location>
</feature>
<feature type="binding site" evidence="9">
    <location>
        <begin position="326"/>
        <end position="333"/>
    </location>
    <ligand>
        <name>ATP</name>
        <dbReference type="ChEBI" id="CHEBI:30616"/>
    </ligand>
</feature>
<dbReference type="InterPro" id="IPR014017">
    <property type="entry name" value="DNA_helicase_UvrD-like_C"/>
</dbReference>
<evidence type="ECO:0000256" key="1">
    <source>
        <dbReference type="ARBA" id="ARBA00022741"/>
    </source>
</evidence>
<evidence type="ECO:0000259" key="10">
    <source>
        <dbReference type="PROSITE" id="PS51198"/>
    </source>
</evidence>
<comment type="catalytic activity">
    <reaction evidence="6">
        <text>Couples ATP hydrolysis with the unwinding of duplex DNA by translocating in the 3'-5' direction.</text>
        <dbReference type="EC" id="5.6.2.4"/>
    </reaction>
</comment>
<name>A0A084SPJ3_9BACT</name>
<dbReference type="GO" id="GO:0003677">
    <property type="term" value="F:DNA binding"/>
    <property type="evidence" value="ECO:0007669"/>
    <property type="project" value="InterPro"/>
</dbReference>
<dbReference type="GO" id="GO:0005524">
    <property type="term" value="F:ATP binding"/>
    <property type="evidence" value="ECO:0007669"/>
    <property type="project" value="UniProtKB-UniRule"/>
</dbReference>
<keyword evidence="3 9" id="KW-0347">Helicase</keyword>
<dbReference type="PANTHER" id="PTHR11070">
    <property type="entry name" value="UVRD / RECB / PCRA DNA HELICASE FAMILY MEMBER"/>
    <property type="match status" value="1"/>
</dbReference>
<dbReference type="PROSITE" id="PS51198">
    <property type="entry name" value="UVRD_HELICASE_ATP_BIND"/>
    <property type="match status" value="1"/>
</dbReference>
<comment type="caution">
    <text evidence="11">The sequence shown here is derived from an EMBL/GenBank/DDBJ whole genome shotgun (WGS) entry which is preliminary data.</text>
</comment>
<sequence length="810" mass="91509">MNTIWIGENVLRALGEQGHSVLADAILHLDSNPPAATSGGVKFEVAGKRFLAGAVLENVYALFDVAPTRERPPLQPWRSLILPGHVVDEFLDHKDWETLYKRLLDIANIQESRERAGLKYLRQQSVHTIFVPGGYHRLHFTVEGSNLSTVLGLFDADLWSTHTNSATIRQPTPQQLSAWNKLNEAALDAQQGLPPLVRPVEQQPVPVPAPLRDGWITLNQLREQGITNDGTMRHILSMRGEDDLLEIMGQVTDEQYEPIERAFTKWLHSEARRRERKLTTLEVYQLTTSSRSAHGARSYEAAMALLTSQQINVVNLGRDVPIRLQGGPGTGKTFTAVMRAGMLARRAKEQGQPVRVGFFVFNHDLGGRIFEQMLALGLDPFLEDTSPQHIVITSLHDWCARFVKVDELKVEPLAPYRAEKGDSHRRAAIELAVDEARKRLRGPEYDHLWALFDMKSKNGLWEIETEISQFIKARDIVDLSSYLTEKRPPGWWLANTEKAFKKFVWEIASIYNDALRTLGFVDSDDLTNDAIKEVTKTVWQQYRKPEQGFDYLILDEAQDFFRNQLTLLRHLVKRPEGFMMCFDEAQAVYSRYPSLRDIGFDTEARFQGTRLEQNFRSTRQIVAALQQLLGNYPTLGLVDNWGAFSSGSEGTGERPVACGFSSAATMLDQVRDIIRGSIRNGTKPSDIGVIGFDEELMEQVSDQLKRSEVAVHRLMGDGKRTSSKAVTVSTARQVKGQQFEVCVIVGADRDRLPNFKGVKSEVYREQRREDDLKLFVVAMSRCKRSLHLLWHGTEPSEFISAMGGAVDMRG</sequence>
<evidence type="ECO:0000256" key="2">
    <source>
        <dbReference type="ARBA" id="ARBA00022801"/>
    </source>
</evidence>
<evidence type="ECO:0000256" key="5">
    <source>
        <dbReference type="ARBA" id="ARBA00023235"/>
    </source>
</evidence>
<gene>
    <name evidence="11" type="ORF">Q664_29125</name>
</gene>
<dbReference type="GO" id="GO:0043138">
    <property type="term" value="F:3'-5' DNA helicase activity"/>
    <property type="evidence" value="ECO:0007669"/>
    <property type="project" value="UniProtKB-EC"/>
</dbReference>
<dbReference type="RefSeq" id="WP_043402638.1">
    <property type="nucleotide sequence ID" value="NZ_JPMI01000214.1"/>
</dbReference>
<keyword evidence="5" id="KW-0413">Isomerase</keyword>
<dbReference type="InterPro" id="IPR027417">
    <property type="entry name" value="P-loop_NTPase"/>
</dbReference>
<evidence type="ECO:0000256" key="8">
    <source>
        <dbReference type="ARBA" id="ARBA00048988"/>
    </source>
</evidence>
<dbReference type="AlphaFoldDB" id="A0A084SPJ3"/>
<dbReference type="PANTHER" id="PTHR11070:SF45">
    <property type="entry name" value="DNA 3'-5' HELICASE"/>
    <property type="match status" value="1"/>
</dbReference>
<dbReference type="Pfam" id="PF13361">
    <property type="entry name" value="UvrD_C"/>
    <property type="match status" value="1"/>
</dbReference>
<evidence type="ECO:0000256" key="7">
    <source>
        <dbReference type="ARBA" id="ARBA00034808"/>
    </source>
</evidence>
<evidence type="ECO:0000256" key="3">
    <source>
        <dbReference type="ARBA" id="ARBA00022806"/>
    </source>
</evidence>
<comment type="catalytic activity">
    <reaction evidence="8">
        <text>ATP + H2O = ADP + phosphate + H(+)</text>
        <dbReference type="Rhea" id="RHEA:13065"/>
        <dbReference type="ChEBI" id="CHEBI:15377"/>
        <dbReference type="ChEBI" id="CHEBI:15378"/>
        <dbReference type="ChEBI" id="CHEBI:30616"/>
        <dbReference type="ChEBI" id="CHEBI:43474"/>
        <dbReference type="ChEBI" id="CHEBI:456216"/>
        <dbReference type="EC" id="5.6.2.4"/>
    </reaction>
</comment>
<dbReference type="Proteomes" id="UP000028547">
    <property type="component" value="Unassembled WGS sequence"/>
</dbReference>
<dbReference type="Gene3D" id="3.40.50.300">
    <property type="entry name" value="P-loop containing nucleotide triphosphate hydrolases"/>
    <property type="match status" value="2"/>
</dbReference>
<dbReference type="EC" id="5.6.2.4" evidence="7"/>
<reference evidence="11 12" key="1">
    <citation type="submission" date="2014-07" db="EMBL/GenBank/DDBJ databases">
        <title>Draft Genome Sequence of Gephyronic Acid Producer, Cystobacter violaceus Strain Cb vi76.</title>
        <authorList>
            <person name="Stevens D.C."/>
            <person name="Young J."/>
            <person name="Carmichael R."/>
            <person name="Tan J."/>
            <person name="Taylor R.E."/>
        </authorList>
    </citation>
    <scope>NUCLEOTIDE SEQUENCE [LARGE SCALE GENOMIC DNA]</scope>
    <source>
        <strain evidence="11 12">Cb vi76</strain>
    </source>
</reference>
<dbReference type="GO" id="GO:0016887">
    <property type="term" value="F:ATP hydrolysis activity"/>
    <property type="evidence" value="ECO:0007669"/>
    <property type="project" value="RHEA"/>
</dbReference>
<evidence type="ECO:0000256" key="9">
    <source>
        <dbReference type="PROSITE-ProRule" id="PRU00560"/>
    </source>
</evidence>
<dbReference type="EMBL" id="JPMI01000214">
    <property type="protein sequence ID" value="KFA90378.1"/>
    <property type="molecule type" value="Genomic_DNA"/>
</dbReference>
<keyword evidence="1 9" id="KW-0547">Nucleotide-binding</keyword>
<dbReference type="InterPro" id="IPR000212">
    <property type="entry name" value="DNA_helicase_UvrD/REP"/>
</dbReference>
<proteinExistence type="predicted"/>
<evidence type="ECO:0000256" key="4">
    <source>
        <dbReference type="ARBA" id="ARBA00022840"/>
    </source>
</evidence>
<dbReference type="GO" id="GO:0005829">
    <property type="term" value="C:cytosol"/>
    <property type="evidence" value="ECO:0007669"/>
    <property type="project" value="TreeGrafter"/>
</dbReference>
<dbReference type="SUPFAM" id="SSF52540">
    <property type="entry name" value="P-loop containing nucleoside triphosphate hydrolases"/>
    <property type="match status" value="1"/>
</dbReference>
<accession>A0A084SPJ3</accession>
<keyword evidence="4 9" id="KW-0067">ATP-binding</keyword>
<evidence type="ECO:0000256" key="6">
    <source>
        <dbReference type="ARBA" id="ARBA00034617"/>
    </source>
</evidence>
<organism evidence="11 12">
    <name type="scientific">Archangium violaceum Cb vi76</name>
    <dbReference type="NCBI Taxonomy" id="1406225"/>
    <lineage>
        <taxon>Bacteria</taxon>
        <taxon>Pseudomonadati</taxon>
        <taxon>Myxococcota</taxon>
        <taxon>Myxococcia</taxon>
        <taxon>Myxococcales</taxon>
        <taxon>Cystobacterineae</taxon>
        <taxon>Archangiaceae</taxon>
        <taxon>Archangium</taxon>
    </lineage>
</organism>
<protein>
    <recommendedName>
        <fullName evidence="7">DNA 3'-5' helicase</fullName>
        <ecNumber evidence="7">5.6.2.4</ecNumber>
    </recommendedName>
</protein>
<dbReference type="GO" id="GO:0000725">
    <property type="term" value="P:recombinational repair"/>
    <property type="evidence" value="ECO:0007669"/>
    <property type="project" value="TreeGrafter"/>
</dbReference>